<dbReference type="Pfam" id="PF00400">
    <property type="entry name" value="WD40"/>
    <property type="match status" value="1"/>
</dbReference>
<comment type="pathway">
    <text evidence="1">Protein modification; peptidyl-diphthamide biosynthesis.</text>
</comment>
<feature type="region of interest" description="Disordered" evidence="8">
    <location>
        <begin position="40"/>
        <end position="62"/>
    </location>
</feature>
<dbReference type="Proteomes" id="UP000799757">
    <property type="component" value="Unassembled WGS sequence"/>
</dbReference>
<dbReference type="InterPro" id="IPR015943">
    <property type="entry name" value="WD40/YVTN_repeat-like_dom_sf"/>
</dbReference>
<evidence type="ECO:0000256" key="5">
    <source>
        <dbReference type="ARBA" id="ARBA00038092"/>
    </source>
</evidence>
<sequence>MPSIEHLQFLTLDLPPSCIEFWPLNPQYATVGTYNLEKTGADHEHAEESGESEASEGKKSQQRNGSLILLRVDGDEVKIIQTLSTPSAILDVHFHPTLNQQSIFGVATSTGSIGIYHLVWSHTEDIPEMIYTQTLQYFPEDVLITAFLWNLNGSSIGMALTTGEICLRPFKSGKPVEASISGSLTTHDLEAWTLAFSSDGLGVYSGGDDSALKFTELAINHEHHFDDSIEAKYGEVKRMPWSDRKIHGAGVTAILPLHSSDEGGLVLTGSYDDHIRLIYAPVVGRRNVLTEMHLGGGVWRLKRLDSISKPISSENQTPDNVLLLVSCMHAGARIMSLRKDENNDWQFEVLAKFEEHKSMNYGSDCQPGLNSKNQRTFITTSFYDRLLCLWRY</sequence>
<accession>A0A6A6X3F7</accession>
<comment type="catalytic activity">
    <reaction evidence="7">
        <text>diphthine methyl ester-[translation elongation factor 2] + H2O = diphthine-[translation elongation factor 2] + methanol + H(+)</text>
        <dbReference type="Rhea" id="RHEA:42656"/>
        <dbReference type="Rhea" id="RHEA-COMP:10172"/>
        <dbReference type="Rhea" id="RHEA-COMP:10173"/>
        <dbReference type="ChEBI" id="CHEBI:15377"/>
        <dbReference type="ChEBI" id="CHEBI:15378"/>
        <dbReference type="ChEBI" id="CHEBI:17790"/>
        <dbReference type="ChEBI" id="CHEBI:79005"/>
        <dbReference type="ChEBI" id="CHEBI:82696"/>
        <dbReference type="EC" id="3.1.1.97"/>
    </reaction>
</comment>
<keyword evidence="2" id="KW-0853">WD repeat</keyword>
<dbReference type="EC" id="3.1.1.97" evidence="6"/>
<dbReference type="GO" id="GO:0061685">
    <property type="term" value="F:diphthine methylesterase activity"/>
    <property type="evidence" value="ECO:0007669"/>
    <property type="project" value="UniProtKB-EC"/>
</dbReference>
<dbReference type="AlphaFoldDB" id="A0A6A6X3F7"/>
<evidence type="ECO:0000256" key="3">
    <source>
        <dbReference type="ARBA" id="ARBA00022737"/>
    </source>
</evidence>
<keyword evidence="3" id="KW-0677">Repeat</keyword>
<comment type="similarity">
    <text evidence="5">Belongs to the DPH7 family.</text>
</comment>
<dbReference type="SUPFAM" id="SSF50978">
    <property type="entry name" value="WD40 repeat-like"/>
    <property type="match status" value="1"/>
</dbReference>
<dbReference type="PANTHER" id="PTHR46042:SF1">
    <property type="entry name" value="DIPHTHINE METHYLTRANSFERASE"/>
    <property type="match status" value="1"/>
</dbReference>
<dbReference type="GO" id="GO:0005737">
    <property type="term" value="C:cytoplasm"/>
    <property type="evidence" value="ECO:0007669"/>
    <property type="project" value="TreeGrafter"/>
</dbReference>
<dbReference type="InterPro" id="IPR052415">
    <property type="entry name" value="Diphthine_MTase"/>
</dbReference>
<name>A0A6A6X3F7_9PLEO</name>
<dbReference type="EMBL" id="MU002061">
    <property type="protein sequence ID" value="KAF2790663.1"/>
    <property type="molecule type" value="Genomic_DNA"/>
</dbReference>
<evidence type="ECO:0000256" key="7">
    <source>
        <dbReference type="ARBA" id="ARBA00047551"/>
    </source>
</evidence>
<keyword evidence="4" id="KW-0378">Hydrolase</keyword>
<dbReference type="GO" id="GO:0017183">
    <property type="term" value="P:protein histidyl modification to diphthamide"/>
    <property type="evidence" value="ECO:0007669"/>
    <property type="project" value="TreeGrafter"/>
</dbReference>
<reference evidence="9" key="1">
    <citation type="journal article" date="2020" name="Stud. Mycol.">
        <title>101 Dothideomycetes genomes: a test case for predicting lifestyles and emergence of pathogens.</title>
        <authorList>
            <person name="Haridas S."/>
            <person name="Albert R."/>
            <person name="Binder M."/>
            <person name="Bloem J."/>
            <person name="Labutti K."/>
            <person name="Salamov A."/>
            <person name="Andreopoulos B."/>
            <person name="Baker S."/>
            <person name="Barry K."/>
            <person name="Bills G."/>
            <person name="Bluhm B."/>
            <person name="Cannon C."/>
            <person name="Castanera R."/>
            <person name="Culley D."/>
            <person name="Daum C."/>
            <person name="Ezra D."/>
            <person name="Gonzalez J."/>
            <person name="Henrissat B."/>
            <person name="Kuo A."/>
            <person name="Liang C."/>
            <person name="Lipzen A."/>
            <person name="Lutzoni F."/>
            <person name="Magnuson J."/>
            <person name="Mondo S."/>
            <person name="Nolan M."/>
            <person name="Ohm R."/>
            <person name="Pangilinan J."/>
            <person name="Park H.-J."/>
            <person name="Ramirez L."/>
            <person name="Alfaro M."/>
            <person name="Sun H."/>
            <person name="Tritt A."/>
            <person name="Yoshinaga Y."/>
            <person name="Zwiers L.-H."/>
            <person name="Turgeon B."/>
            <person name="Goodwin S."/>
            <person name="Spatafora J."/>
            <person name="Crous P."/>
            <person name="Grigoriev I."/>
        </authorList>
    </citation>
    <scope>NUCLEOTIDE SEQUENCE</scope>
    <source>
        <strain evidence="9">CBS 109.77</strain>
    </source>
</reference>
<evidence type="ECO:0000256" key="8">
    <source>
        <dbReference type="SAM" id="MobiDB-lite"/>
    </source>
</evidence>
<evidence type="ECO:0000313" key="10">
    <source>
        <dbReference type="Proteomes" id="UP000799757"/>
    </source>
</evidence>
<evidence type="ECO:0000256" key="4">
    <source>
        <dbReference type="ARBA" id="ARBA00022801"/>
    </source>
</evidence>
<organism evidence="9 10">
    <name type="scientific">Melanomma pulvis-pyrius CBS 109.77</name>
    <dbReference type="NCBI Taxonomy" id="1314802"/>
    <lineage>
        <taxon>Eukaryota</taxon>
        <taxon>Fungi</taxon>
        <taxon>Dikarya</taxon>
        <taxon>Ascomycota</taxon>
        <taxon>Pezizomycotina</taxon>
        <taxon>Dothideomycetes</taxon>
        <taxon>Pleosporomycetidae</taxon>
        <taxon>Pleosporales</taxon>
        <taxon>Melanommataceae</taxon>
        <taxon>Melanomma</taxon>
    </lineage>
</organism>
<evidence type="ECO:0000256" key="2">
    <source>
        <dbReference type="ARBA" id="ARBA00022574"/>
    </source>
</evidence>
<proteinExistence type="inferred from homology"/>
<evidence type="ECO:0000313" key="9">
    <source>
        <dbReference type="EMBL" id="KAF2790663.1"/>
    </source>
</evidence>
<dbReference type="SMART" id="SM00320">
    <property type="entry name" value="WD40"/>
    <property type="match status" value="4"/>
</dbReference>
<dbReference type="InterPro" id="IPR001680">
    <property type="entry name" value="WD40_rpt"/>
</dbReference>
<dbReference type="PANTHER" id="PTHR46042">
    <property type="entry name" value="DIPHTHINE METHYLTRANSFERASE"/>
    <property type="match status" value="1"/>
</dbReference>
<evidence type="ECO:0000256" key="6">
    <source>
        <dbReference type="ARBA" id="ARBA00039131"/>
    </source>
</evidence>
<dbReference type="InterPro" id="IPR036322">
    <property type="entry name" value="WD40_repeat_dom_sf"/>
</dbReference>
<protein>
    <recommendedName>
        <fullName evidence="6">methylated diphthine methylhydrolase</fullName>
        <ecNumber evidence="6">3.1.1.97</ecNumber>
    </recommendedName>
</protein>
<gene>
    <name evidence="9" type="ORF">K505DRAFT_409680</name>
</gene>
<dbReference type="OrthoDB" id="1930760at2759"/>
<dbReference type="Gene3D" id="2.130.10.10">
    <property type="entry name" value="YVTN repeat-like/Quinoprotein amine dehydrogenase"/>
    <property type="match status" value="1"/>
</dbReference>
<evidence type="ECO:0000256" key="1">
    <source>
        <dbReference type="ARBA" id="ARBA00005156"/>
    </source>
</evidence>
<keyword evidence="10" id="KW-1185">Reference proteome</keyword>